<feature type="compositionally biased region" description="Polar residues" evidence="1">
    <location>
        <begin position="380"/>
        <end position="396"/>
    </location>
</feature>
<feature type="region of interest" description="Disordered" evidence="1">
    <location>
        <begin position="244"/>
        <end position="275"/>
    </location>
</feature>
<feature type="region of interest" description="Disordered" evidence="1">
    <location>
        <begin position="1"/>
        <end position="25"/>
    </location>
</feature>
<dbReference type="InterPro" id="IPR046468">
    <property type="entry name" value="Spt20-like_SEP"/>
</dbReference>
<protein>
    <recommendedName>
        <fullName evidence="2">Spt20-like SEP domain-containing protein</fullName>
    </recommendedName>
</protein>
<gene>
    <name evidence="3" type="ORF">PDIGIT_LOCUS9501</name>
</gene>
<dbReference type="Pfam" id="PF12090">
    <property type="entry name" value="Spt20_SEP"/>
    <property type="match status" value="1"/>
</dbReference>
<feature type="region of interest" description="Disordered" evidence="1">
    <location>
        <begin position="511"/>
        <end position="564"/>
    </location>
</feature>
<feature type="compositionally biased region" description="Gly residues" evidence="1">
    <location>
        <begin position="940"/>
        <end position="952"/>
    </location>
</feature>
<comment type="caution">
    <text evidence="3">The sequence shown here is derived from an EMBL/GenBank/DDBJ whole genome shotgun (WGS) entry which is preliminary data.</text>
</comment>
<feature type="domain" description="Spt20-like SEP" evidence="2">
    <location>
        <begin position="59"/>
        <end position="313"/>
    </location>
</feature>
<dbReference type="AlphaFoldDB" id="A0A9W4UJY8"/>
<feature type="compositionally biased region" description="Basic and acidic residues" evidence="1">
    <location>
        <begin position="425"/>
        <end position="435"/>
    </location>
</feature>
<feature type="region of interest" description="Disordered" evidence="1">
    <location>
        <begin position="917"/>
        <end position="952"/>
    </location>
</feature>
<organism evidence="3 4">
    <name type="scientific">Periconia digitata</name>
    <dbReference type="NCBI Taxonomy" id="1303443"/>
    <lineage>
        <taxon>Eukaryota</taxon>
        <taxon>Fungi</taxon>
        <taxon>Dikarya</taxon>
        <taxon>Ascomycota</taxon>
        <taxon>Pezizomycotina</taxon>
        <taxon>Dothideomycetes</taxon>
        <taxon>Pleosporomycetidae</taxon>
        <taxon>Pleosporales</taxon>
        <taxon>Massarineae</taxon>
        <taxon>Periconiaceae</taxon>
        <taxon>Periconia</taxon>
    </lineage>
</organism>
<evidence type="ECO:0000313" key="3">
    <source>
        <dbReference type="EMBL" id="CAI6336402.1"/>
    </source>
</evidence>
<feature type="compositionally biased region" description="Pro residues" evidence="1">
    <location>
        <begin position="163"/>
        <end position="173"/>
    </location>
</feature>
<dbReference type="Proteomes" id="UP001152607">
    <property type="component" value="Unassembled WGS sequence"/>
</dbReference>
<accession>A0A9W4UJY8</accession>
<feature type="compositionally biased region" description="Low complexity" evidence="1">
    <location>
        <begin position="917"/>
        <end position="939"/>
    </location>
</feature>
<feature type="compositionally biased region" description="Basic and acidic residues" evidence="1">
    <location>
        <begin position="397"/>
        <end position="412"/>
    </location>
</feature>
<dbReference type="EMBL" id="CAOQHR010000006">
    <property type="protein sequence ID" value="CAI6336402.1"/>
    <property type="molecule type" value="Genomic_DNA"/>
</dbReference>
<feature type="region of interest" description="Disordered" evidence="1">
    <location>
        <begin position="363"/>
        <end position="493"/>
    </location>
</feature>
<feature type="compositionally biased region" description="Low complexity" evidence="1">
    <location>
        <begin position="436"/>
        <end position="480"/>
    </location>
</feature>
<feature type="compositionally biased region" description="Polar residues" evidence="1">
    <location>
        <begin position="540"/>
        <end position="564"/>
    </location>
</feature>
<feature type="compositionally biased region" description="Polar residues" evidence="1">
    <location>
        <begin position="481"/>
        <end position="493"/>
    </location>
</feature>
<evidence type="ECO:0000256" key="1">
    <source>
        <dbReference type="SAM" id="MobiDB-lite"/>
    </source>
</evidence>
<keyword evidence="4" id="KW-1185">Reference proteome</keyword>
<reference evidence="3" key="1">
    <citation type="submission" date="2023-01" db="EMBL/GenBank/DDBJ databases">
        <authorList>
            <person name="Van Ghelder C."/>
            <person name="Rancurel C."/>
        </authorList>
    </citation>
    <scope>NUCLEOTIDE SEQUENCE</scope>
    <source>
        <strain evidence="3">CNCM I-4278</strain>
    </source>
</reference>
<name>A0A9W4UJY8_9PLEO</name>
<sequence length="952" mass="105247">MSTVATARPMQALRQRRESQRPNVAKVSTRINTMDSTAPKEEFKRYLYTQQDILAKFKGHPPSLRVWLHQNHFRLNDSQETLSYASPMRELLLHLREKTVPHSMLEELYALNVPFYDNCLIVEVHDLRPAGVKAKDDTATSTDDNGMKPFSIHNYHEYITPSPNVPYPNPKTPSKPNQTDSATKQDKDASKENMPAPGQPASQKQPSKPKVSTVVLFPSPQSHYTDIQILAATPASEAALNRRNQVAGRASGNPPTPLTAVPPTPGLSTGRSPKRQKMVIDDSNVHEFEAAILDAQCPKLYLEPTKNLMESVALIEKWTHPNNKQPSPERKSRKRTTAELAADEAEAADIQRYLLAGDEGQAGKTAAASGDDSQHAARSGANQQTFSRFKTLTTIRLNHEEAERRKKEEEARVAQAKRQAQLEAEAQKRRDEANRQAEQNAQNAAMLRNQQQQQQQQQNQQLAMQQQASQASQAQQMASQTPLSATQPQFSSPVVRQNTPMANAASPLVGAHVTHPMGGTPMVATSSNHGAGSPARPPSVMSQHNNAMARSASQQQNGLSRTGTPQMVQGTPVMNSAMPARNVSATPTPRMNHASPNGAMQGNTPIMMHTPQSNGMTPEQMQMAQATQQNQLQQQMRMRQQMTQNMSPGNTSLTLQQVAMQRAQLQIQTNGVPQGQNPNTYRQLLAQQIMRQHQQQLGGSPGMAQGGAMQGANGTNVAAMSLQQLHHQLRVRKQQVFSQYGQNVPPQAMASLRQIEMVIAQREAATQQQQQHMIQQQQQQGGQMNMNQGMQQQMNMQGANPNNPAQLQQYQQAMLAQRQQHQRQQHMIAMRQQMAQQQNQNNAGNGMAQGLMNNMQGMNMNMANMQGMNMANMQGGGGAGAGAMQGMQNMNMANMAGMQNMQNLTPSQQQQMRVHMMRQAQFSQMSQHQQQQQQQQQGQGQNGDGGFNFSGV</sequence>
<dbReference type="OrthoDB" id="1932706at2759"/>
<feature type="region of interest" description="Disordered" evidence="1">
    <location>
        <begin position="319"/>
        <end position="344"/>
    </location>
</feature>
<evidence type="ECO:0000259" key="2">
    <source>
        <dbReference type="Pfam" id="PF12090"/>
    </source>
</evidence>
<feature type="compositionally biased region" description="Pro residues" evidence="1">
    <location>
        <begin position="254"/>
        <end position="265"/>
    </location>
</feature>
<evidence type="ECO:0000313" key="4">
    <source>
        <dbReference type="Proteomes" id="UP001152607"/>
    </source>
</evidence>
<proteinExistence type="predicted"/>
<feature type="region of interest" description="Disordered" evidence="1">
    <location>
        <begin position="158"/>
        <end position="211"/>
    </location>
</feature>